<keyword evidence="3" id="KW-0808">Transferase</keyword>
<feature type="domain" description="Winged helix-turn-helix" evidence="2">
    <location>
        <begin position="496"/>
        <end position="570"/>
    </location>
</feature>
<dbReference type="Proteomes" id="UP000000377">
    <property type="component" value="Chromosome"/>
</dbReference>
<keyword evidence="3" id="KW-0418">Kinase</keyword>
<dbReference type="InterPro" id="IPR011990">
    <property type="entry name" value="TPR-like_helical_dom_sf"/>
</dbReference>
<dbReference type="RefSeq" id="WP_014181592.1">
    <property type="nucleotide sequence ID" value="NC_016582.1"/>
</dbReference>
<evidence type="ECO:0000313" key="4">
    <source>
        <dbReference type="Proteomes" id="UP000000377"/>
    </source>
</evidence>
<reference evidence="3 4" key="1">
    <citation type="journal article" date="2010" name="J. Bacteriol.">
        <title>Genome sequence of the milbemycin-producing bacterium Streptomyces bingchenggensis.</title>
        <authorList>
            <person name="Wang X.J."/>
            <person name="Yan Y.J."/>
            <person name="Zhang B."/>
            <person name="An J."/>
            <person name="Wang J.J."/>
            <person name="Tian J."/>
            <person name="Jiang L."/>
            <person name="Chen Y.H."/>
            <person name="Huang S.X."/>
            <person name="Yin M."/>
            <person name="Zhang J."/>
            <person name="Gao A.L."/>
            <person name="Liu C.X."/>
            <person name="Zhu Z.X."/>
            <person name="Xiang W.S."/>
        </authorList>
    </citation>
    <scope>NUCLEOTIDE SEQUENCE [LARGE SCALE GENOMIC DNA]</scope>
    <source>
        <strain evidence="3 4">BCW-1</strain>
    </source>
</reference>
<dbReference type="eggNOG" id="COG3903">
    <property type="taxonomic scope" value="Bacteria"/>
</dbReference>
<dbReference type="PANTHER" id="PTHR47691">
    <property type="entry name" value="REGULATOR-RELATED"/>
    <property type="match status" value="1"/>
</dbReference>
<gene>
    <name evidence="3" type="ordered locus">SBI_09027</name>
</gene>
<name>D7C1U4_STRBB</name>
<dbReference type="AlphaFoldDB" id="D7C1U4"/>
<dbReference type="PATRIC" id="fig|749414.3.peg.9298"/>
<dbReference type="PRINTS" id="PR00364">
    <property type="entry name" value="DISEASERSIST"/>
</dbReference>
<dbReference type="Pfam" id="PF25872">
    <property type="entry name" value="HTH_77"/>
    <property type="match status" value="1"/>
</dbReference>
<sequence>MSRKLPLGKGETARTACARGLLRTGVVEKTGEVLSAAVLAEWVGWAADLASVMTAGLLAAHWNVADVGRLASGVDAGGRALPSNAWMALRRLGWTVEVGEGVKVNDRIVRMAQEQAGRTLRSAAWRADLTAGVLAAWPCDPGRRTPGEWDAVREAIPDGWHLPSGVIRSRIRQIAAFARQYGRLPADVFELEAALRRRGCCCCPCDGQQATLASWHEMGRMALMHHLSRMVGRASELSEARRLLGRTRLLTLTGVAGVGKSRLALGVADVVRGDFPDGVWTAELAALEDPNLLPQTVASAVGLRDQAARSAVDVLGDHLRDKRALLLLDNCEHLIEPCALLADRLLRRAPRLCLLVTSREPLRVEGEAVLWVPSLPVPEPHLRHSPQALARYPAVQLFVARAARVSPSFTLDAHNGDAVALLCGRLDGLPLAIELAAVGLRTLSPEQVLDQLDQWLEPVAGKAAAGESMAEEAGATRARHRTLGAAVDWSFDLCSPAERTLWARVSVFAGDFGLPAAEEVCAGDGVDREDVLDLVAGLVDKSILVREERGDEVRYRLLETIRRYGRARLAGYGQAAALRRRHRDWYRALVHEAERQWLTARQEEWLTRLRGELANLRTALEFCCAEPGEARAGLEIAAALWPHWICGGSLAEGRHWLEQALWLAPEDSVARGTALWVDAWLAALQGDTASALPRLDECRELALRLGHEPTLVRATQHRGALALYEGDFPRAIRLIEKALEGHRAARDRNGMMTALYQLTMACALSGDARAAVYGEECLALCEAAGAQWARSYALWALGLHTWHRGDRRRATALVRDALRTRWVVRDGWGMALCLEVLAWTAAFGGQPGHGARLLGAADAMWSSLGASPSGFRHLAAVHDEVATRLRTDLGTRAYAAAYRAGARLTADEAAATALHDPPRLRPHGRSAASAGA</sequence>
<accession>D7C1U4</accession>
<dbReference type="InterPro" id="IPR027417">
    <property type="entry name" value="P-loop_NTPase"/>
</dbReference>
<dbReference type="PANTHER" id="PTHR47691:SF3">
    <property type="entry name" value="HTH-TYPE TRANSCRIPTIONAL REGULATOR RV0890C-RELATED"/>
    <property type="match status" value="1"/>
</dbReference>
<protein>
    <submittedName>
        <fullName evidence="3">Protein kinase</fullName>
    </submittedName>
</protein>
<proteinExistence type="predicted"/>
<dbReference type="HOGENOM" id="CLU_004665_5_3_11"/>
<evidence type="ECO:0000256" key="1">
    <source>
        <dbReference type="SAM" id="MobiDB-lite"/>
    </source>
</evidence>
<dbReference type="InterPro" id="IPR058852">
    <property type="entry name" value="HTH_77"/>
</dbReference>
<keyword evidence="4" id="KW-1185">Reference proteome</keyword>
<dbReference type="STRING" id="749414.SBI_09027"/>
<organism evidence="3 4">
    <name type="scientific">Streptomyces bingchenggensis (strain BCW-1)</name>
    <dbReference type="NCBI Taxonomy" id="749414"/>
    <lineage>
        <taxon>Bacteria</taxon>
        <taxon>Bacillati</taxon>
        <taxon>Actinomycetota</taxon>
        <taxon>Actinomycetes</taxon>
        <taxon>Kitasatosporales</taxon>
        <taxon>Streptomycetaceae</taxon>
        <taxon>Streptomyces</taxon>
    </lineage>
</organism>
<feature type="region of interest" description="Disordered" evidence="1">
    <location>
        <begin position="912"/>
        <end position="932"/>
    </location>
</feature>
<dbReference type="GO" id="GO:0016301">
    <property type="term" value="F:kinase activity"/>
    <property type="evidence" value="ECO:0007669"/>
    <property type="project" value="UniProtKB-KW"/>
</dbReference>
<dbReference type="SUPFAM" id="SSF48452">
    <property type="entry name" value="TPR-like"/>
    <property type="match status" value="1"/>
</dbReference>
<evidence type="ECO:0000259" key="2">
    <source>
        <dbReference type="Pfam" id="PF25872"/>
    </source>
</evidence>
<evidence type="ECO:0000313" key="3">
    <source>
        <dbReference type="EMBL" id="ADI12145.1"/>
    </source>
</evidence>
<dbReference type="SUPFAM" id="SSF52540">
    <property type="entry name" value="P-loop containing nucleoside triphosphate hydrolases"/>
    <property type="match status" value="1"/>
</dbReference>
<dbReference type="EMBL" id="CP002047">
    <property type="protein sequence ID" value="ADI12145.1"/>
    <property type="molecule type" value="Genomic_DNA"/>
</dbReference>
<dbReference type="Gene3D" id="3.40.50.300">
    <property type="entry name" value="P-loop containing nucleotide triphosphate hydrolases"/>
    <property type="match status" value="1"/>
</dbReference>
<dbReference type="KEGG" id="sbh:SBI_09027"/>
<dbReference type="Gene3D" id="1.25.40.10">
    <property type="entry name" value="Tetratricopeptide repeat domain"/>
    <property type="match status" value="1"/>
</dbReference>